<dbReference type="Proteomes" id="UP001652394">
    <property type="component" value="Unassembled WGS sequence"/>
</dbReference>
<feature type="domain" description="KilA-N DNA-binding" evidence="1">
    <location>
        <begin position="13"/>
        <end position="94"/>
    </location>
</feature>
<evidence type="ECO:0000259" key="1">
    <source>
        <dbReference type="Pfam" id="PF10543"/>
    </source>
</evidence>
<name>A0ABT2TCJ5_9FIRM</name>
<dbReference type="Pfam" id="PF10543">
    <property type="entry name" value="ORF6N"/>
    <property type="match status" value="1"/>
</dbReference>
<organism evidence="2 3">
    <name type="scientific">Faecalicatena acetigenes</name>
    <dbReference type="NCBI Taxonomy" id="2981790"/>
    <lineage>
        <taxon>Bacteria</taxon>
        <taxon>Bacillati</taxon>
        <taxon>Bacillota</taxon>
        <taxon>Clostridia</taxon>
        <taxon>Lachnospirales</taxon>
        <taxon>Lachnospiraceae</taxon>
        <taxon>Faecalicatena</taxon>
    </lineage>
</organism>
<gene>
    <name evidence="2" type="ORF">OCV51_10185</name>
</gene>
<reference evidence="2 3" key="1">
    <citation type="journal article" date="2021" name="ISME Commun">
        <title>Automated analysis of genomic sequences facilitates high-throughput and comprehensive description of bacteria.</title>
        <authorList>
            <person name="Hitch T.C.A."/>
        </authorList>
    </citation>
    <scope>NUCLEOTIDE SEQUENCE [LARGE SCALE GENOMIC DNA]</scope>
    <source>
        <strain evidence="2 3">H2_18</strain>
    </source>
</reference>
<evidence type="ECO:0000313" key="2">
    <source>
        <dbReference type="EMBL" id="MCU6748015.1"/>
    </source>
</evidence>
<dbReference type="InterPro" id="IPR018873">
    <property type="entry name" value="KilA-N_DNA-bd_domain"/>
</dbReference>
<dbReference type="RefSeq" id="WP_267304122.1">
    <property type="nucleotide sequence ID" value="NZ_JAOQJX010000015.1"/>
</dbReference>
<dbReference type="EMBL" id="JAOQJX010000015">
    <property type="protein sequence ID" value="MCU6748015.1"/>
    <property type="molecule type" value="Genomic_DNA"/>
</dbReference>
<sequence>MSDVMTVENTEMQIREYNGQRVVTFKDIDRVHERKSGTAYRNFNRNKKYFIEGEDYMKVCSDEIRRSKIFDVSNKTRGNITLITETGYLMIVKSFTDDLSWSVQRQLVNNYFEKRVVQNVVDETPKIEKYELKVAINPDWYERNRGRLYRICERGGTTYKKLYHKILKEVGEYYDLEEASIIFYNEVGHYPNYAIDIVSYFRELGEMADKILDRLDD</sequence>
<comment type="caution">
    <text evidence="2">The sequence shown here is derived from an EMBL/GenBank/DDBJ whole genome shotgun (WGS) entry which is preliminary data.</text>
</comment>
<proteinExistence type="predicted"/>
<accession>A0ABT2TCJ5</accession>
<protein>
    <submittedName>
        <fullName evidence="2">ORF6N domain-containing protein</fullName>
    </submittedName>
</protein>
<evidence type="ECO:0000313" key="3">
    <source>
        <dbReference type="Proteomes" id="UP001652394"/>
    </source>
</evidence>
<keyword evidence="3" id="KW-1185">Reference proteome</keyword>